<dbReference type="SUPFAM" id="SSF52540">
    <property type="entry name" value="P-loop containing nucleoside triphosphate hydrolases"/>
    <property type="match status" value="1"/>
</dbReference>
<evidence type="ECO:0000259" key="8">
    <source>
        <dbReference type="PROSITE" id="PS50893"/>
    </source>
</evidence>
<name>A0A1V1PBI0_9BACT</name>
<feature type="transmembrane region" description="Helical" evidence="7">
    <location>
        <begin position="51"/>
        <end position="68"/>
    </location>
</feature>
<gene>
    <name evidence="10" type="ORF">OMM_01931</name>
</gene>
<comment type="subcellular location">
    <subcellularLocation>
        <location evidence="1">Cell membrane</location>
        <topology evidence="1">Multi-pass membrane protein</topology>
    </subcellularLocation>
</comment>
<comment type="caution">
    <text evidence="10">The sequence shown here is derived from an EMBL/GenBank/DDBJ whole genome shotgun (WGS) entry which is preliminary data.</text>
</comment>
<feature type="transmembrane region" description="Helical" evidence="7">
    <location>
        <begin position="16"/>
        <end position="39"/>
    </location>
</feature>
<dbReference type="InterPro" id="IPR005898">
    <property type="entry name" value="Cyc_pep_transpt_SyrD/YojI"/>
</dbReference>
<dbReference type="InterPro" id="IPR011527">
    <property type="entry name" value="ABC1_TM_dom"/>
</dbReference>
<evidence type="ECO:0000259" key="9">
    <source>
        <dbReference type="PROSITE" id="PS50929"/>
    </source>
</evidence>
<dbReference type="PANTHER" id="PTHR24221:SF654">
    <property type="entry name" value="ATP-BINDING CASSETTE SUB-FAMILY B MEMBER 6"/>
    <property type="match status" value="1"/>
</dbReference>
<evidence type="ECO:0000313" key="11">
    <source>
        <dbReference type="Proteomes" id="UP000189670"/>
    </source>
</evidence>
<evidence type="ECO:0000256" key="4">
    <source>
        <dbReference type="ARBA" id="ARBA00022840"/>
    </source>
</evidence>
<evidence type="ECO:0000256" key="5">
    <source>
        <dbReference type="ARBA" id="ARBA00022989"/>
    </source>
</evidence>
<evidence type="ECO:0000256" key="7">
    <source>
        <dbReference type="SAM" id="Phobius"/>
    </source>
</evidence>
<dbReference type="GO" id="GO:0015833">
    <property type="term" value="P:peptide transport"/>
    <property type="evidence" value="ECO:0007669"/>
    <property type="project" value="InterPro"/>
</dbReference>
<accession>A0A1V1PBI0</accession>
<evidence type="ECO:0000313" key="10">
    <source>
        <dbReference type="EMBL" id="ETR72148.1"/>
    </source>
</evidence>
<dbReference type="GO" id="GO:1904680">
    <property type="term" value="F:peptide transmembrane transporter activity"/>
    <property type="evidence" value="ECO:0007669"/>
    <property type="project" value="InterPro"/>
</dbReference>
<dbReference type="SMART" id="SM00382">
    <property type="entry name" value="AAA"/>
    <property type="match status" value="1"/>
</dbReference>
<feature type="domain" description="ABC transmembrane type-1" evidence="9">
    <location>
        <begin position="17"/>
        <end position="295"/>
    </location>
</feature>
<feature type="domain" description="ABC transporter" evidence="8">
    <location>
        <begin position="331"/>
        <end position="547"/>
    </location>
</feature>
<dbReference type="PANTHER" id="PTHR24221">
    <property type="entry name" value="ATP-BINDING CASSETTE SUB-FAMILY B"/>
    <property type="match status" value="1"/>
</dbReference>
<dbReference type="NCBIfam" id="TIGR01194">
    <property type="entry name" value="cyc_pep_trnsptr"/>
    <property type="match status" value="1"/>
</dbReference>
<dbReference type="EMBL" id="ATBP01000178">
    <property type="protein sequence ID" value="ETR72148.1"/>
    <property type="molecule type" value="Genomic_DNA"/>
</dbReference>
<keyword evidence="2 7" id="KW-0812">Transmembrane</keyword>
<dbReference type="CDD" id="cd03228">
    <property type="entry name" value="ABCC_MRP_Like"/>
    <property type="match status" value="1"/>
</dbReference>
<dbReference type="AlphaFoldDB" id="A0A1V1PBI0"/>
<organism evidence="10 11">
    <name type="scientific">Candidatus Magnetoglobus multicellularis str. Araruama</name>
    <dbReference type="NCBI Taxonomy" id="890399"/>
    <lineage>
        <taxon>Bacteria</taxon>
        <taxon>Pseudomonadati</taxon>
        <taxon>Thermodesulfobacteriota</taxon>
        <taxon>Desulfobacteria</taxon>
        <taxon>Desulfobacterales</taxon>
        <taxon>Desulfobacteraceae</taxon>
        <taxon>Candidatus Magnetoglobus</taxon>
    </lineage>
</organism>
<evidence type="ECO:0000256" key="2">
    <source>
        <dbReference type="ARBA" id="ARBA00022692"/>
    </source>
</evidence>
<sequence length="547" mass="62824">MKKLIHFINKYSDAPYVLIISLVLFSGFSYALILSIINAAETNVSTGMDHFQAGLFAAFVILFTLHMSTKKLSQNRMIAMSQDIVKNIRLNILGKIRHTELRFIEETGTGLIYARLTEDTKSFSQSAPNMIMAIESSVSLTSILCYILSQSLAAFMIVTILLSLCFMIYKSAYIPAREKLQLSRKKEAEFFERLKDVLYGFKEIRVSYQKNEELFADVNDITRETKELKTDAQITLNGCFMIINATYLIILCSIVFVFPIYNKVTNYQVISLVSALLFVWGPIMVIFRSVISFMMSAVSIDNLTELEAIIDKFNTYTPKAPPDPMVDFTEISLKSIKYSYLDKDGTHLFDVGPIDFTFKQGEIVFIVGGNGSGKSTLMKILTGLYYPEQGGEITVDGTIVTHHIYQSYRELFSTIFTDFHLFRKFYGTKKVNRERLFKLLKIMELSKKTKFFKGRLTNIDLSTGQKKRLAYIMSLLENKPIYVFDEWAADQDPTFRKKFYQNFLDNMRARNKTVIAVSHDDRYFGMADRVIKMENGRIVPYDPHNKI</sequence>
<dbReference type="Gene3D" id="1.20.1560.10">
    <property type="entry name" value="ABC transporter type 1, transmembrane domain"/>
    <property type="match status" value="1"/>
</dbReference>
<reference evidence="11" key="1">
    <citation type="submission" date="2012-11" db="EMBL/GenBank/DDBJ databases">
        <authorList>
            <person name="Lucero-Rivera Y.E."/>
            <person name="Tovar-Ramirez D."/>
        </authorList>
    </citation>
    <scope>NUCLEOTIDE SEQUENCE [LARGE SCALE GENOMIC DNA]</scope>
    <source>
        <strain evidence="11">Araruama</strain>
    </source>
</reference>
<keyword evidence="6 7" id="KW-0472">Membrane</keyword>
<evidence type="ECO:0000256" key="3">
    <source>
        <dbReference type="ARBA" id="ARBA00022741"/>
    </source>
</evidence>
<keyword evidence="4 10" id="KW-0067">ATP-binding</keyword>
<dbReference type="Pfam" id="PF00005">
    <property type="entry name" value="ABC_tran"/>
    <property type="match status" value="1"/>
</dbReference>
<dbReference type="InterPro" id="IPR027417">
    <property type="entry name" value="P-loop_NTPase"/>
</dbReference>
<dbReference type="GO" id="GO:0140359">
    <property type="term" value="F:ABC-type transporter activity"/>
    <property type="evidence" value="ECO:0007669"/>
    <property type="project" value="InterPro"/>
</dbReference>
<dbReference type="Pfam" id="PF00664">
    <property type="entry name" value="ABC_membrane"/>
    <property type="match status" value="1"/>
</dbReference>
<feature type="transmembrane region" description="Helical" evidence="7">
    <location>
        <begin position="239"/>
        <end position="261"/>
    </location>
</feature>
<dbReference type="InterPro" id="IPR003593">
    <property type="entry name" value="AAA+_ATPase"/>
</dbReference>
<protein>
    <submittedName>
        <fullName evidence="10">ATP-binding cassette transporter</fullName>
    </submittedName>
</protein>
<dbReference type="GO" id="GO:0034040">
    <property type="term" value="F:ATPase-coupled lipid transmembrane transporter activity"/>
    <property type="evidence" value="ECO:0007669"/>
    <property type="project" value="TreeGrafter"/>
</dbReference>
<dbReference type="InterPro" id="IPR039421">
    <property type="entry name" value="Type_1_exporter"/>
</dbReference>
<dbReference type="GO" id="GO:0005524">
    <property type="term" value="F:ATP binding"/>
    <property type="evidence" value="ECO:0007669"/>
    <property type="project" value="UniProtKB-KW"/>
</dbReference>
<dbReference type="Proteomes" id="UP000189670">
    <property type="component" value="Unassembled WGS sequence"/>
</dbReference>
<evidence type="ECO:0000256" key="1">
    <source>
        <dbReference type="ARBA" id="ARBA00004651"/>
    </source>
</evidence>
<proteinExistence type="predicted"/>
<dbReference type="PROSITE" id="PS50893">
    <property type="entry name" value="ABC_TRANSPORTER_2"/>
    <property type="match status" value="1"/>
</dbReference>
<keyword evidence="3" id="KW-0547">Nucleotide-binding</keyword>
<dbReference type="InterPro" id="IPR036640">
    <property type="entry name" value="ABC1_TM_sf"/>
</dbReference>
<dbReference type="InterPro" id="IPR003439">
    <property type="entry name" value="ABC_transporter-like_ATP-bd"/>
</dbReference>
<feature type="transmembrane region" description="Helical" evidence="7">
    <location>
        <begin position="155"/>
        <end position="176"/>
    </location>
</feature>
<dbReference type="GO" id="GO:0016887">
    <property type="term" value="F:ATP hydrolysis activity"/>
    <property type="evidence" value="ECO:0007669"/>
    <property type="project" value="InterPro"/>
</dbReference>
<evidence type="ECO:0000256" key="6">
    <source>
        <dbReference type="ARBA" id="ARBA00023136"/>
    </source>
</evidence>
<dbReference type="Gene3D" id="3.40.50.300">
    <property type="entry name" value="P-loop containing nucleotide triphosphate hydrolases"/>
    <property type="match status" value="1"/>
</dbReference>
<dbReference type="GO" id="GO:0005886">
    <property type="term" value="C:plasma membrane"/>
    <property type="evidence" value="ECO:0007669"/>
    <property type="project" value="UniProtKB-SubCell"/>
</dbReference>
<keyword evidence="5 7" id="KW-1133">Transmembrane helix</keyword>
<dbReference type="PROSITE" id="PS50929">
    <property type="entry name" value="ABC_TM1F"/>
    <property type="match status" value="1"/>
</dbReference>
<dbReference type="SUPFAM" id="SSF90123">
    <property type="entry name" value="ABC transporter transmembrane region"/>
    <property type="match status" value="1"/>
</dbReference>
<feature type="transmembrane region" description="Helical" evidence="7">
    <location>
        <begin position="267"/>
        <end position="287"/>
    </location>
</feature>